<evidence type="ECO:0000256" key="15">
    <source>
        <dbReference type="ARBA" id="ARBA00054498"/>
    </source>
</evidence>
<comment type="catalytic activity">
    <reaction evidence="10">
        <text>2'-deoxyguanosine + phosphate = 2-deoxy-alpha-D-ribose 1-phosphate + guanine</text>
        <dbReference type="Rhea" id="RHEA:27738"/>
        <dbReference type="ChEBI" id="CHEBI:16235"/>
        <dbReference type="ChEBI" id="CHEBI:17172"/>
        <dbReference type="ChEBI" id="CHEBI:43474"/>
        <dbReference type="ChEBI" id="CHEBI:57259"/>
        <dbReference type="EC" id="2.4.2.1"/>
    </reaction>
</comment>
<dbReference type="InterPro" id="IPR000845">
    <property type="entry name" value="Nucleoside_phosphorylase_d"/>
</dbReference>
<dbReference type="EC" id="2.4.2.1" evidence="4"/>
<comment type="catalytic activity">
    <reaction evidence="9">
        <text>inosine + phosphate = alpha-D-ribose 1-phosphate + hypoxanthine</text>
        <dbReference type="Rhea" id="RHEA:27646"/>
        <dbReference type="ChEBI" id="CHEBI:17368"/>
        <dbReference type="ChEBI" id="CHEBI:17596"/>
        <dbReference type="ChEBI" id="CHEBI:43474"/>
        <dbReference type="ChEBI" id="CHEBI:57720"/>
        <dbReference type="EC" id="2.4.2.1"/>
    </reaction>
</comment>
<accession>A0AAW0HJF4</accession>
<comment type="catalytic activity">
    <reaction evidence="12">
        <text>guanosine + phosphate = alpha-D-ribose 1-phosphate + guanine</text>
        <dbReference type="Rhea" id="RHEA:13233"/>
        <dbReference type="ChEBI" id="CHEBI:16235"/>
        <dbReference type="ChEBI" id="CHEBI:16750"/>
        <dbReference type="ChEBI" id="CHEBI:43474"/>
        <dbReference type="ChEBI" id="CHEBI:57720"/>
        <dbReference type="EC" id="2.4.2.1"/>
    </reaction>
</comment>
<dbReference type="PANTHER" id="PTHR11904:SF12">
    <property type="entry name" value="PURINE NUCLEOSIDE PHOSPHORYLASE"/>
    <property type="match status" value="1"/>
</dbReference>
<keyword evidence="18" id="KW-1185">Reference proteome</keyword>
<dbReference type="InterPro" id="IPR011268">
    <property type="entry name" value="Purine_phosphorylase"/>
</dbReference>
<dbReference type="EMBL" id="JBBHLL010000436">
    <property type="protein sequence ID" value="KAK7802944.1"/>
    <property type="molecule type" value="Genomic_DNA"/>
</dbReference>
<comment type="pathway">
    <text evidence="1">Purine metabolism; purine nucleoside salvage.</text>
</comment>
<protein>
    <recommendedName>
        <fullName evidence="5">Purine nucleoside phosphorylase</fullName>
        <ecNumber evidence="4">2.4.2.1</ecNumber>
    </recommendedName>
    <alternativeName>
        <fullName evidence="14">Inosine phosphorylase</fullName>
    </alternativeName>
    <alternativeName>
        <fullName evidence="13">Inosine-guanosine phosphorylase</fullName>
    </alternativeName>
</protein>
<dbReference type="NCBIfam" id="TIGR01697">
    <property type="entry name" value="PNPH-PUNA-XAPA"/>
    <property type="match status" value="1"/>
</dbReference>
<organism evidence="17 18">
    <name type="scientific">Myodes glareolus</name>
    <name type="common">Bank vole</name>
    <name type="synonym">Clethrionomys glareolus</name>
    <dbReference type="NCBI Taxonomy" id="447135"/>
    <lineage>
        <taxon>Eukaryota</taxon>
        <taxon>Metazoa</taxon>
        <taxon>Chordata</taxon>
        <taxon>Craniata</taxon>
        <taxon>Vertebrata</taxon>
        <taxon>Euteleostomi</taxon>
        <taxon>Mammalia</taxon>
        <taxon>Eutheria</taxon>
        <taxon>Euarchontoglires</taxon>
        <taxon>Glires</taxon>
        <taxon>Rodentia</taxon>
        <taxon>Myomorpha</taxon>
        <taxon>Muroidea</taxon>
        <taxon>Cricetidae</taxon>
        <taxon>Arvicolinae</taxon>
        <taxon>Myodes</taxon>
    </lineage>
</organism>
<name>A0AAW0HJF4_MYOGA</name>
<dbReference type="InterPro" id="IPR011270">
    <property type="entry name" value="Pur_Nuc_Pase_Ino/Guo-sp"/>
</dbReference>
<evidence type="ECO:0000256" key="4">
    <source>
        <dbReference type="ARBA" id="ARBA00011886"/>
    </source>
</evidence>
<evidence type="ECO:0000256" key="2">
    <source>
        <dbReference type="ARBA" id="ARBA00006751"/>
    </source>
</evidence>
<evidence type="ECO:0000256" key="14">
    <source>
        <dbReference type="ARBA" id="ARBA00033072"/>
    </source>
</evidence>
<keyword evidence="8" id="KW-0660">Purine salvage</keyword>
<evidence type="ECO:0000256" key="13">
    <source>
        <dbReference type="ARBA" id="ARBA00031036"/>
    </source>
</evidence>
<comment type="function">
    <text evidence="15">Catalyzes the phosphorolytic breakdown of the N-glycosidic bond in the beta-(deoxy)ribonucleoside molecules, with the formation of the corresponding free purine bases and pentose-1-phosphate. Preferentially acts on 6-oxopurine nucleosides including inosine and guanosine.</text>
</comment>
<evidence type="ECO:0000256" key="12">
    <source>
        <dbReference type="ARBA" id="ARBA00023970"/>
    </source>
</evidence>
<feature type="domain" description="Nucleoside phosphorylase" evidence="16">
    <location>
        <begin position="304"/>
        <end position="363"/>
    </location>
</feature>
<dbReference type="FunFam" id="3.40.50.1580:FF:000004">
    <property type="entry name" value="Purine nucleoside phosphorylase"/>
    <property type="match status" value="1"/>
</dbReference>
<evidence type="ECO:0000256" key="3">
    <source>
        <dbReference type="ARBA" id="ARBA00011233"/>
    </source>
</evidence>
<evidence type="ECO:0000259" key="16">
    <source>
        <dbReference type="Pfam" id="PF01048"/>
    </source>
</evidence>
<dbReference type="InterPro" id="IPR035994">
    <property type="entry name" value="Nucleoside_phosphorylase_sf"/>
</dbReference>
<sequence>METRPLPLAGASGRGYKAGPGARCTYSVSQTQPVSPAERKGQDLGAAVGDTMENNEFTYEDYQSTAEWLRSHTTHRPQVAVICGSGLGGLTAKLTQVQVFEYSEIPNFPKSTVQGHAGRLVFGFLNGRACVMMQGRFHTYEGYSLSKVTFPVRVFHLLGVDTLVVTNAAGGLNPSFEVGDIMLIRDHINLPGFSGQNPLRGPNDERFGVRFPAMSDAYDRNMRQKALNAWKQMGEQRELQEGTYVMLAGPNFETVAESRLLRMLGADAVGEKRDLAGGWIWSNSEREDQVMDLGKQELGYWERGMSTVPEVIVARHCGLRVFGFSLITNKVVMDYANLEKANHKEVLEAGKAAAQKLEQFVCILMESIPPREHASS</sequence>
<comment type="catalytic activity">
    <reaction evidence="11">
        <text>2'-deoxyinosine + phosphate = 2-deoxy-alpha-D-ribose 1-phosphate + hypoxanthine</text>
        <dbReference type="Rhea" id="RHEA:27750"/>
        <dbReference type="ChEBI" id="CHEBI:17368"/>
        <dbReference type="ChEBI" id="CHEBI:28997"/>
        <dbReference type="ChEBI" id="CHEBI:43474"/>
        <dbReference type="ChEBI" id="CHEBI:57259"/>
        <dbReference type="EC" id="2.4.2.1"/>
    </reaction>
</comment>
<gene>
    <name evidence="17" type="ORF">U0070_008511</name>
</gene>
<dbReference type="AlphaFoldDB" id="A0AAW0HJF4"/>
<proteinExistence type="inferred from homology"/>
<evidence type="ECO:0000256" key="7">
    <source>
        <dbReference type="ARBA" id="ARBA00022679"/>
    </source>
</evidence>
<reference evidence="17 18" key="1">
    <citation type="journal article" date="2023" name="bioRxiv">
        <title>Conserved and derived expression patterns and positive selection on dental genes reveal complex evolutionary context of ever-growing rodent molars.</title>
        <authorList>
            <person name="Calamari Z.T."/>
            <person name="Song A."/>
            <person name="Cohen E."/>
            <person name="Akter M."/>
            <person name="Roy R.D."/>
            <person name="Hallikas O."/>
            <person name="Christensen M.M."/>
            <person name="Li P."/>
            <person name="Marangoni P."/>
            <person name="Jernvall J."/>
            <person name="Klein O.D."/>
        </authorList>
    </citation>
    <scope>NUCLEOTIDE SEQUENCE [LARGE SCALE GENOMIC DNA]</scope>
    <source>
        <strain evidence="17">V071</strain>
    </source>
</reference>
<evidence type="ECO:0000256" key="1">
    <source>
        <dbReference type="ARBA" id="ARBA00005058"/>
    </source>
</evidence>
<dbReference type="Proteomes" id="UP001488838">
    <property type="component" value="Unassembled WGS sequence"/>
</dbReference>
<evidence type="ECO:0000256" key="11">
    <source>
        <dbReference type="ARBA" id="ARBA00023950"/>
    </source>
</evidence>
<dbReference type="NCBIfam" id="TIGR01700">
    <property type="entry name" value="PNPH"/>
    <property type="match status" value="1"/>
</dbReference>
<evidence type="ECO:0000256" key="9">
    <source>
        <dbReference type="ARBA" id="ARBA00023918"/>
    </source>
</evidence>
<evidence type="ECO:0000256" key="10">
    <source>
        <dbReference type="ARBA" id="ARBA00023929"/>
    </source>
</evidence>
<comment type="similarity">
    <text evidence="2">Belongs to the PNP/MTAP phosphorylase family.</text>
</comment>
<feature type="domain" description="Nucleoside phosphorylase" evidence="16">
    <location>
        <begin position="79"/>
        <end position="270"/>
    </location>
</feature>
<dbReference type="PANTHER" id="PTHR11904">
    <property type="entry name" value="METHYLTHIOADENOSINE/PURINE NUCLEOSIDE PHOSPHORYLASE"/>
    <property type="match status" value="1"/>
</dbReference>
<comment type="caution">
    <text evidence="17">The sequence shown here is derived from an EMBL/GenBank/DDBJ whole genome shotgun (WGS) entry which is preliminary data.</text>
</comment>
<dbReference type="Pfam" id="PF01048">
    <property type="entry name" value="PNP_UDP_1"/>
    <property type="match status" value="2"/>
</dbReference>
<dbReference type="PROSITE" id="PS01240">
    <property type="entry name" value="PNP_MTAP_2"/>
    <property type="match status" value="1"/>
</dbReference>
<dbReference type="Gene3D" id="3.40.50.1580">
    <property type="entry name" value="Nucleoside phosphorylase domain"/>
    <property type="match status" value="1"/>
</dbReference>
<dbReference type="GO" id="GO:0004731">
    <property type="term" value="F:purine-nucleoside phosphorylase activity"/>
    <property type="evidence" value="ECO:0007669"/>
    <property type="project" value="UniProtKB-EC"/>
</dbReference>
<dbReference type="GO" id="GO:0005737">
    <property type="term" value="C:cytoplasm"/>
    <property type="evidence" value="ECO:0007669"/>
    <property type="project" value="TreeGrafter"/>
</dbReference>
<comment type="subunit">
    <text evidence="3">Homotrimer.</text>
</comment>
<evidence type="ECO:0000256" key="5">
    <source>
        <dbReference type="ARBA" id="ARBA00013834"/>
    </source>
</evidence>
<evidence type="ECO:0000256" key="8">
    <source>
        <dbReference type="ARBA" id="ARBA00022726"/>
    </source>
</evidence>
<dbReference type="CDD" id="cd09009">
    <property type="entry name" value="PNP-EcPNPII_like"/>
    <property type="match status" value="1"/>
</dbReference>
<keyword evidence="7" id="KW-0808">Transferase</keyword>
<dbReference type="InterPro" id="IPR018099">
    <property type="entry name" value="Purine_phosphorylase-2_CS"/>
</dbReference>
<evidence type="ECO:0000256" key="6">
    <source>
        <dbReference type="ARBA" id="ARBA00022676"/>
    </source>
</evidence>
<dbReference type="GO" id="GO:0006166">
    <property type="term" value="P:purine ribonucleoside salvage"/>
    <property type="evidence" value="ECO:0007669"/>
    <property type="project" value="UniProtKB-KW"/>
</dbReference>
<keyword evidence="6" id="KW-0328">Glycosyltransferase</keyword>
<dbReference type="SUPFAM" id="SSF53167">
    <property type="entry name" value="Purine and uridine phosphorylases"/>
    <property type="match status" value="2"/>
</dbReference>
<evidence type="ECO:0000313" key="17">
    <source>
        <dbReference type="EMBL" id="KAK7802944.1"/>
    </source>
</evidence>
<evidence type="ECO:0000313" key="18">
    <source>
        <dbReference type="Proteomes" id="UP001488838"/>
    </source>
</evidence>
<dbReference type="NCBIfam" id="NF006054">
    <property type="entry name" value="PRK08202.1"/>
    <property type="match status" value="1"/>
</dbReference>